<dbReference type="Proteomes" id="UP000244722">
    <property type="component" value="Unassembled WGS sequence"/>
</dbReference>
<dbReference type="InterPro" id="IPR001602">
    <property type="entry name" value="UPF0047_YjbQ-like"/>
</dbReference>
<protein>
    <submittedName>
        <fullName evidence="2">Uncharacterized protein</fullName>
    </submittedName>
</protein>
<evidence type="ECO:0000313" key="2">
    <source>
        <dbReference type="EMBL" id="PUU79488.1"/>
    </source>
</evidence>
<dbReference type="PANTHER" id="PTHR30615">
    <property type="entry name" value="UNCHARACTERIZED PROTEIN YJBQ-RELATED"/>
    <property type="match status" value="1"/>
</dbReference>
<keyword evidence="3" id="KW-1185">Reference proteome</keyword>
<evidence type="ECO:0000313" key="3">
    <source>
        <dbReference type="Proteomes" id="UP000244722"/>
    </source>
</evidence>
<name>A0A2T6ZVG6_TUBBO</name>
<sequence length="146" mass="16462">MAWFQKTLTLPPSSRGSYLITDTITSSLPELANYRIGLLTLFIQHTSCALSLNENWDSDVRADMSDSLDRIVPEDHKHEGLYRHDAEGKDDMPAHVKSSLVGVTVTVPIVEGRLGLGTWQGIWYLEFRRARHTRKVIATIQGELKT</sequence>
<organism evidence="2 3">
    <name type="scientific">Tuber borchii</name>
    <name type="common">White truffle</name>
    <dbReference type="NCBI Taxonomy" id="42251"/>
    <lineage>
        <taxon>Eukaryota</taxon>
        <taxon>Fungi</taxon>
        <taxon>Dikarya</taxon>
        <taxon>Ascomycota</taxon>
        <taxon>Pezizomycotina</taxon>
        <taxon>Pezizomycetes</taxon>
        <taxon>Pezizales</taxon>
        <taxon>Tuberaceae</taxon>
        <taxon>Tuber</taxon>
    </lineage>
</organism>
<accession>A0A2T6ZVG6</accession>
<dbReference type="OrthoDB" id="10255963at2759"/>
<dbReference type="STRING" id="42251.A0A2T6ZVG6"/>
<comment type="similarity">
    <text evidence="1">Belongs to the UPF0047 family.</text>
</comment>
<dbReference type="PANTHER" id="PTHR30615:SF8">
    <property type="entry name" value="UPF0047 PROTEIN C4A8.02C"/>
    <property type="match status" value="1"/>
</dbReference>
<dbReference type="AlphaFoldDB" id="A0A2T6ZVG6"/>
<dbReference type="InterPro" id="IPR035917">
    <property type="entry name" value="YjbQ-like_sf"/>
</dbReference>
<dbReference type="Gene3D" id="2.60.120.460">
    <property type="entry name" value="YjbQ-like"/>
    <property type="match status" value="1"/>
</dbReference>
<dbReference type="NCBIfam" id="TIGR00149">
    <property type="entry name" value="TIGR00149_YjbQ"/>
    <property type="match status" value="1"/>
</dbReference>
<evidence type="ECO:0000256" key="1">
    <source>
        <dbReference type="ARBA" id="ARBA00005534"/>
    </source>
</evidence>
<proteinExistence type="inferred from homology"/>
<dbReference type="SUPFAM" id="SSF111038">
    <property type="entry name" value="YjbQ-like"/>
    <property type="match status" value="1"/>
</dbReference>
<dbReference type="PIRSF" id="PIRSF004681">
    <property type="entry name" value="UCP004681"/>
    <property type="match status" value="1"/>
</dbReference>
<dbReference type="EMBL" id="NESQ01000090">
    <property type="protein sequence ID" value="PUU79488.1"/>
    <property type="molecule type" value="Genomic_DNA"/>
</dbReference>
<comment type="caution">
    <text evidence="2">The sequence shown here is derived from an EMBL/GenBank/DDBJ whole genome shotgun (WGS) entry which is preliminary data.</text>
</comment>
<gene>
    <name evidence="2" type="ORF">B9Z19DRAFT_979465</name>
</gene>
<dbReference type="Pfam" id="PF01894">
    <property type="entry name" value="YjbQ"/>
    <property type="match status" value="1"/>
</dbReference>
<reference evidence="2 3" key="1">
    <citation type="submission" date="2017-04" db="EMBL/GenBank/DDBJ databases">
        <title>Draft genome sequence of Tuber borchii Vittad., a whitish edible truffle.</title>
        <authorList>
            <consortium name="DOE Joint Genome Institute"/>
            <person name="Murat C."/>
            <person name="Kuo A."/>
            <person name="Barry K.W."/>
            <person name="Clum A."/>
            <person name="Dockter R.B."/>
            <person name="Fauchery L."/>
            <person name="Iotti M."/>
            <person name="Kohler A."/>
            <person name="Labutti K."/>
            <person name="Lindquist E.A."/>
            <person name="Lipzen A."/>
            <person name="Ohm R.A."/>
            <person name="Wang M."/>
            <person name="Grigoriev I.V."/>
            <person name="Zambonelli A."/>
            <person name="Martin F.M."/>
        </authorList>
    </citation>
    <scope>NUCLEOTIDE SEQUENCE [LARGE SCALE GENOMIC DNA]</scope>
    <source>
        <strain evidence="2 3">Tbo3840</strain>
    </source>
</reference>